<gene>
    <name evidence="2" type="ORF">DGI_2426</name>
</gene>
<sequence>MTPAKRVFGTWKRGYGLARARYLGLKKVQAKLYLVGIAFNLKKAVLLMRT</sequence>
<name>T2GE49_MEGG1</name>
<accession>T2GE49</accession>
<proteinExistence type="predicted"/>
<dbReference type="KEGG" id="dgg:DGI_2426"/>
<dbReference type="RefSeq" id="WP_021761155.1">
    <property type="nucleotide sequence ID" value="NC_022444.1"/>
</dbReference>
<keyword evidence="3" id="KW-1185">Reference proteome</keyword>
<organism evidence="2 3">
    <name type="scientific">Megalodesulfovibrio gigas (strain ATCC 19364 / DSM 1382 / NCIMB 9332 / VKM B-1759)</name>
    <name type="common">Desulfovibrio gigas</name>
    <dbReference type="NCBI Taxonomy" id="1121448"/>
    <lineage>
        <taxon>Bacteria</taxon>
        <taxon>Pseudomonadati</taxon>
        <taxon>Thermodesulfobacteriota</taxon>
        <taxon>Desulfovibrionia</taxon>
        <taxon>Desulfovibrionales</taxon>
        <taxon>Desulfovibrionaceae</taxon>
        <taxon>Megalodesulfovibrio</taxon>
    </lineage>
</organism>
<feature type="domain" description="Transposase DDE" evidence="1">
    <location>
        <begin position="5"/>
        <end position="43"/>
    </location>
</feature>
<dbReference type="HOGENOM" id="CLU_3117107_0_0_7"/>
<dbReference type="Pfam" id="PF13751">
    <property type="entry name" value="DDE_Tnp_1_6"/>
    <property type="match status" value="1"/>
</dbReference>
<dbReference type="STRING" id="1121448.DGI_2426"/>
<dbReference type="AlphaFoldDB" id="T2GE49"/>
<protein>
    <submittedName>
        <fullName evidence="2">Putative transposase IS4 family protein</fullName>
    </submittedName>
</protein>
<reference evidence="3" key="2">
    <citation type="submission" date="2013-07" db="EMBL/GenBank/DDBJ databases">
        <authorList>
            <person name="Morais-Silva F.O."/>
            <person name="Rezende A.M."/>
            <person name="Pimentel C."/>
            <person name="Resende D.M."/>
            <person name="Santos C.I."/>
            <person name="Clemente C."/>
            <person name="de Oliveira L.M."/>
            <person name="da Silva S.M."/>
            <person name="Costa D.A."/>
            <person name="Varela-Raposo A."/>
            <person name="Horacio E.C.A."/>
            <person name="Matos M."/>
            <person name="Flores O."/>
            <person name="Ruiz J.C."/>
            <person name="Rodrigues-Pousada C."/>
        </authorList>
    </citation>
    <scope>NUCLEOTIDE SEQUENCE [LARGE SCALE GENOMIC DNA]</scope>
    <source>
        <strain evidence="3">ATCC 19364 / DSM 1382 / NCIMB 9332 / VKM B-1759</strain>
    </source>
</reference>
<dbReference type="Proteomes" id="UP000016587">
    <property type="component" value="Chromosome"/>
</dbReference>
<dbReference type="InterPro" id="IPR025668">
    <property type="entry name" value="Tnp_DDE_dom"/>
</dbReference>
<evidence type="ECO:0000259" key="1">
    <source>
        <dbReference type="Pfam" id="PF13751"/>
    </source>
</evidence>
<dbReference type="PATRIC" id="fig|1121448.10.peg.2376"/>
<evidence type="ECO:0000313" key="2">
    <source>
        <dbReference type="EMBL" id="AGW14172.1"/>
    </source>
</evidence>
<dbReference type="OrthoDB" id="5459600at2"/>
<evidence type="ECO:0000313" key="3">
    <source>
        <dbReference type="Proteomes" id="UP000016587"/>
    </source>
</evidence>
<dbReference type="EMBL" id="CP006585">
    <property type="protein sequence ID" value="AGW14172.1"/>
    <property type="molecule type" value="Genomic_DNA"/>
</dbReference>
<reference evidence="2 3" key="1">
    <citation type="journal article" date="2013" name="J. Bacteriol.">
        <title>Roles of HynAB and Ech, the only two hydrogenases found in the model sulfate reducer Desulfovibrio gigas.</title>
        <authorList>
            <person name="Morais-Silva F.O."/>
            <person name="Santos C.I."/>
            <person name="Rodrigues R."/>
            <person name="Pereira I.A."/>
            <person name="Rodrigues-Pousada C."/>
        </authorList>
    </citation>
    <scope>NUCLEOTIDE SEQUENCE [LARGE SCALE GENOMIC DNA]</scope>
    <source>
        <strain evidence="3">ATCC 19364 / DSM 1382 / NCIMB 9332 / VKM B-1759</strain>
    </source>
</reference>